<dbReference type="InterPro" id="IPR013910">
    <property type="entry name" value="TF_PAP1"/>
</dbReference>
<dbReference type="GO" id="GO:0090575">
    <property type="term" value="C:RNA polymerase II transcription regulator complex"/>
    <property type="evidence" value="ECO:0007669"/>
    <property type="project" value="TreeGrafter"/>
</dbReference>
<gene>
    <name evidence="6" type="ORF">INT45_007105</name>
</gene>
<feature type="compositionally biased region" description="Basic and acidic residues" evidence="4">
    <location>
        <begin position="63"/>
        <end position="92"/>
    </location>
</feature>
<dbReference type="InterPro" id="IPR046347">
    <property type="entry name" value="bZIP_sf"/>
</dbReference>
<dbReference type="PROSITE" id="PS00036">
    <property type="entry name" value="BZIP_BASIC"/>
    <property type="match status" value="1"/>
</dbReference>
<dbReference type="Gene3D" id="1.10.238.100">
    <property type="entry name" value="YAP1 redox domain. Chain B"/>
    <property type="match status" value="1"/>
</dbReference>
<dbReference type="InterPro" id="IPR004827">
    <property type="entry name" value="bZIP"/>
</dbReference>
<dbReference type="OrthoDB" id="2593073at2759"/>
<feature type="region of interest" description="Disordered" evidence="4">
    <location>
        <begin position="195"/>
        <end position="229"/>
    </location>
</feature>
<evidence type="ECO:0000256" key="1">
    <source>
        <dbReference type="ARBA" id="ARBA00004123"/>
    </source>
</evidence>
<dbReference type="Gene3D" id="1.20.5.170">
    <property type="match status" value="1"/>
</dbReference>
<dbReference type="GO" id="GO:0005737">
    <property type="term" value="C:cytoplasm"/>
    <property type="evidence" value="ECO:0007669"/>
    <property type="project" value="UniProtKB-SubCell"/>
</dbReference>
<dbReference type="EMBL" id="JAEPRB010000023">
    <property type="protein sequence ID" value="KAG2225861.1"/>
    <property type="molecule type" value="Genomic_DNA"/>
</dbReference>
<evidence type="ECO:0000256" key="3">
    <source>
        <dbReference type="ARBA" id="ARBA00023242"/>
    </source>
</evidence>
<dbReference type="PROSITE" id="PS50217">
    <property type="entry name" value="BZIP"/>
    <property type="match status" value="1"/>
</dbReference>
<evidence type="ECO:0000313" key="6">
    <source>
        <dbReference type="EMBL" id="KAG2225861.1"/>
    </source>
</evidence>
<feature type="region of interest" description="Disordered" evidence="4">
    <location>
        <begin position="1"/>
        <end position="92"/>
    </location>
</feature>
<feature type="region of interest" description="Disordered" evidence="4">
    <location>
        <begin position="158"/>
        <end position="177"/>
    </location>
</feature>
<sequence>MEQTAPMDFTTFPVHLSNNDTDKRRWEDMGDFYNPQISKSHKDGSEESVTNSEEDSIMSRTSPADKSEGNQSQRRKEQNRAAQRAFRERKERYVKELEDKIRDMQEAHTKSSERLQKENNELRETLKRMETEMYTLKGAAMAFEVSMNKLREAGIEVPPMNELSPPASDRYSSTSSTCDILSPISSHDHLIHINQKQPQSHHHQQQTRSNSVCDEEMQEHEEFAESANERFEHKPDPITLTDAKMIPGDQVWDYLSTHPRFDELDMASMCAEIKRRSVCSGSGPVIEETELQLLVQEQLGDRV</sequence>
<feature type="domain" description="BZIP" evidence="5">
    <location>
        <begin position="69"/>
        <end position="124"/>
    </location>
</feature>
<evidence type="ECO:0000256" key="2">
    <source>
        <dbReference type="ARBA" id="ARBA00004496"/>
    </source>
</evidence>
<dbReference type="AlphaFoldDB" id="A0A8H7VK89"/>
<keyword evidence="3" id="KW-0539">Nucleus</keyword>
<name>A0A8H7VK89_9FUNG</name>
<evidence type="ECO:0000259" key="5">
    <source>
        <dbReference type="PROSITE" id="PS50217"/>
    </source>
</evidence>
<comment type="caution">
    <text evidence="6">The sequence shown here is derived from an EMBL/GenBank/DDBJ whole genome shotgun (WGS) entry which is preliminary data.</text>
</comment>
<reference evidence="6 7" key="1">
    <citation type="submission" date="2020-12" db="EMBL/GenBank/DDBJ databases">
        <title>Metabolic potential, ecology and presence of endohyphal bacteria is reflected in genomic diversity of Mucoromycotina.</title>
        <authorList>
            <person name="Muszewska A."/>
            <person name="Okrasinska A."/>
            <person name="Steczkiewicz K."/>
            <person name="Drgas O."/>
            <person name="Orlowska M."/>
            <person name="Perlinska-Lenart U."/>
            <person name="Aleksandrzak-Piekarczyk T."/>
            <person name="Szatraj K."/>
            <person name="Zielenkiewicz U."/>
            <person name="Pilsyk S."/>
            <person name="Malc E."/>
            <person name="Mieczkowski P."/>
            <person name="Kruszewska J.S."/>
            <person name="Biernat P."/>
            <person name="Pawlowska J."/>
        </authorList>
    </citation>
    <scope>NUCLEOTIDE SEQUENCE [LARGE SCALE GENOMIC DNA]</scope>
    <source>
        <strain evidence="6 7">CBS 142.35</strain>
    </source>
</reference>
<organism evidence="6 7">
    <name type="scientific">Circinella minor</name>
    <dbReference type="NCBI Taxonomy" id="1195481"/>
    <lineage>
        <taxon>Eukaryota</taxon>
        <taxon>Fungi</taxon>
        <taxon>Fungi incertae sedis</taxon>
        <taxon>Mucoromycota</taxon>
        <taxon>Mucoromycotina</taxon>
        <taxon>Mucoromycetes</taxon>
        <taxon>Mucorales</taxon>
        <taxon>Lichtheimiaceae</taxon>
        <taxon>Circinella</taxon>
    </lineage>
</organism>
<dbReference type="GO" id="GO:0001228">
    <property type="term" value="F:DNA-binding transcription activator activity, RNA polymerase II-specific"/>
    <property type="evidence" value="ECO:0007669"/>
    <property type="project" value="TreeGrafter"/>
</dbReference>
<dbReference type="InterPro" id="IPR023167">
    <property type="entry name" value="Yap1_redox_dom_sf"/>
</dbReference>
<keyword evidence="7" id="KW-1185">Reference proteome</keyword>
<comment type="subcellular location">
    <subcellularLocation>
        <location evidence="2">Cytoplasm</location>
    </subcellularLocation>
    <subcellularLocation>
        <location evidence="1">Nucleus</location>
    </subcellularLocation>
</comment>
<dbReference type="Proteomes" id="UP000646827">
    <property type="component" value="Unassembled WGS sequence"/>
</dbReference>
<dbReference type="Pfam" id="PF00170">
    <property type="entry name" value="bZIP_1"/>
    <property type="match status" value="1"/>
</dbReference>
<evidence type="ECO:0000256" key="4">
    <source>
        <dbReference type="SAM" id="MobiDB-lite"/>
    </source>
</evidence>
<dbReference type="GO" id="GO:0033554">
    <property type="term" value="P:cellular response to stress"/>
    <property type="evidence" value="ECO:0007669"/>
    <property type="project" value="UniProtKB-ARBA"/>
</dbReference>
<dbReference type="SMART" id="SM00338">
    <property type="entry name" value="BRLZ"/>
    <property type="match status" value="1"/>
</dbReference>
<evidence type="ECO:0000313" key="7">
    <source>
        <dbReference type="Proteomes" id="UP000646827"/>
    </source>
</evidence>
<accession>A0A8H7VK89</accession>
<dbReference type="SUPFAM" id="SSF111430">
    <property type="entry name" value="YAP1 redox domain"/>
    <property type="match status" value="1"/>
</dbReference>
<dbReference type="SUPFAM" id="SSF57959">
    <property type="entry name" value="Leucine zipper domain"/>
    <property type="match status" value="1"/>
</dbReference>
<protein>
    <recommendedName>
        <fullName evidence="5">BZIP domain-containing protein</fullName>
    </recommendedName>
</protein>
<dbReference type="GO" id="GO:0000976">
    <property type="term" value="F:transcription cis-regulatory region binding"/>
    <property type="evidence" value="ECO:0007669"/>
    <property type="project" value="InterPro"/>
</dbReference>
<dbReference type="CDD" id="cd14688">
    <property type="entry name" value="bZIP_YAP"/>
    <property type="match status" value="1"/>
</dbReference>
<proteinExistence type="predicted"/>
<dbReference type="Pfam" id="PF08601">
    <property type="entry name" value="PAP1"/>
    <property type="match status" value="1"/>
</dbReference>
<feature type="compositionally biased region" description="Basic and acidic residues" evidence="4">
    <location>
        <begin position="220"/>
        <end position="229"/>
    </location>
</feature>
<dbReference type="PANTHER" id="PTHR40621">
    <property type="entry name" value="TRANSCRIPTION FACTOR KAPC-RELATED"/>
    <property type="match status" value="1"/>
</dbReference>
<dbReference type="InterPro" id="IPR050936">
    <property type="entry name" value="AP-1-like"/>
</dbReference>
<dbReference type="PANTHER" id="PTHR40621:SF6">
    <property type="entry name" value="AP-1-LIKE TRANSCRIPTION FACTOR YAP1-RELATED"/>
    <property type="match status" value="1"/>
</dbReference>